<protein>
    <recommendedName>
        <fullName evidence="2">SRR1-like domain-containing protein</fullName>
    </recommendedName>
</protein>
<accession>A0ABR0G051</accession>
<dbReference type="Proteomes" id="UP001322138">
    <property type="component" value="Unassembled WGS sequence"/>
</dbReference>
<organism evidence="3 4">
    <name type="scientific">Podospora bellae-mahoneyi</name>
    <dbReference type="NCBI Taxonomy" id="2093777"/>
    <lineage>
        <taxon>Eukaryota</taxon>
        <taxon>Fungi</taxon>
        <taxon>Dikarya</taxon>
        <taxon>Ascomycota</taxon>
        <taxon>Pezizomycotina</taxon>
        <taxon>Sordariomycetes</taxon>
        <taxon>Sordariomycetidae</taxon>
        <taxon>Sordariales</taxon>
        <taxon>Podosporaceae</taxon>
        <taxon>Podospora</taxon>
    </lineage>
</organism>
<comment type="caution">
    <text evidence="3">The sequence shown here is derived from an EMBL/GenBank/DDBJ whole genome shotgun (WGS) entry which is preliminary data.</text>
</comment>
<dbReference type="PANTHER" id="PTHR42080:SF1">
    <property type="entry name" value="SRR1-LIKE DOMAIN-CONTAINING PROTEIN"/>
    <property type="match status" value="1"/>
</dbReference>
<feature type="compositionally biased region" description="Basic residues" evidence="1">
    <location>
        <begin position="11"/>
        <end position="22"/>
    </location>
</feature>
<keyword evidence="4" id="KW-1185">Reference proteome</keyword>
<evidence type="ECO:0000256" key="1">
    <source>
        <dbReference type="SAM" id="MobiDB-lite"/>
    </source>
</evidence>
<proteinExistence type="predicted"/>
<name>A0ABR0G051_9PEZI</name>
<dbReference type="RefSeq" id="XP_062738083.1">
    <property type="nucleotide sequence ID" value="XM_062874878.1"/>
</dbReference>
<feature type="domain" description="SRR1-like" evidence="2">
    <location>
        <begin position="76"/>
        <end position="243"/>
    </location>
</feature>
<feature type="region of interest" description="Disordered" evidence="1">
    <location>
        <begin position="258"/>
        <end position="310"/>
    </location>
</feature>
<reference evidence="3 4" key="1">
    <citation type="journal article" date="2023" name="bioRxiv">
        <title>High-quality genome assemblies of four members of thePodospora anserinaspecies complex.</title>
        <authorList>
            <person name="Ament-Velasquez S.L."/>
            <person name="Vogan A.A."/>
            <person name="Wallerman O."/>
            <person name="Hartmann F."/>
            <person name="Gautier V."/>
            <person name="Silar P."/>
            <person name="Giraud T."/>
            <person name="Johannesson H."/>
        </authorList>
    </citation>
    <scope>NUCLEOTIDE SEQUENCE [LARGE SCALE GENOMIC DNA]</scope>
    <source>
        <strain evidence="3 4">CBS 112042</strain>
    </source>
</reference>
<dbReference type="Pfam" id="PF07985">
    <property type="entry name" value="SRR1"/>
    <property type="match status" value="1"/>
</dbReference>
<evidence type="ECO:0000313" key="4">
    <source>
        <dbReference type="Proteomes" id="UP001322138"/>
    </source>
</evidence>
<dbReference type="PANTHER" id="PTHR42080">
    <property type="entry name" value="SRR1 DOMAIN-CONTAINING PROTEIN"/>
    <property type="match status" value="1"/>
</dbReference>
<evidence type="ECO:0000313" key="3">
    <source>
        <dbReference type="EMBL" id="KAK4649108.1"/>
    </source>
</evidence>
<dbReference type="EMBL" id="JAFFGZ010000001">
    <property type="protein sequence ID" value="KAK4649108.1"/>
    <property type="molecule type" value="Genomic_DNA"/>
</dbReference>
<evidence type="ECO:0000259" key="2">
    <source>
        <dbReference type="Pfam" id="PF07985"/>
    </source>
</evidence>
<feature type="compositionally biased region" description="Basic and acidic residues" evidence="1">
    <location>
        <begin position="258"/>
        <end position="284"/>
    </location>
</feature>
<sequence length="310" mass="35133">MADTGAEWNQVKRKGRKLRHVSKPVADEKAPSDNLQPNPNPEYSIGDLSKYHGGVTRKFEQSACWQKLERLLDSALSSRQQLPRITRAVCLGTGPYDPADGSSQARWTAHMQTAAFCAIINTIRSKTNQEIKCFIQEPRFTQIDKEFCSKLDLEAVDSPAGFDLVDENTLLYAIHLELEICNLAMRKSLPTVFIGTGLDEWLRVVDGTKERPGHLHRFFKLEDNYHKLPFPDLDYIFSSTSIYLREDQQTHDVCERGPIEEAGKEEVGQQDTEKKGDEKTESKTKSQSLEDQDTATKSDIDSLRLDKLVT</sequence>
<feature type="region of interest" description="Disordered" evidence="1">
    <location>
        <begin position="1"/>
        <end position="41"/>
    </location>
</feature>
<dbReference type="InterPro" id="IPR012942">
    <property type="entry name" value="SRR1-like"/>
</dbReference>
<gene>
    <name evidence="3" type="ORF">QC761_116090</name>
</gene>
<dbReference type="GeneID" id="87894360"/>
<feature type="compositionally biased region" description="Basic and acidic residues" evidence="1">
    <location>
        <begin position="294"/>
        <end position="310"/>
    </location>
</feature>